<keyword evidence="4" id="KW-1185">Reference proteome</keyword>
<gene>
    <name evidence="3" type="ORF">MAA8898_02145</name>
</gene>
<evidence type="ECO:0000313" key="3">
    <source>
        <dbReference type="EMBL" id="SMX40471.1"/>
    </source>
</evidence>
<dbReference type="Proteomes" id="UP000207598">
    <property type="component" value="Unassembled WGS sequence"/>
</dbReference>
<dbReference type="EMBL" id="FXYF01000005">
    <property type="protein sequence ID" value="SMX40471.1"/>
    <property type="molecule type" value="Genomic_DNA"/>
</dbReference>
<dbReference type="SUPFAM" id="SSF47413">
    <property type="entry name" value="lambda repressor-like DNA-binding domains"/>
    <property type="match status" value="1"/>
</dbReference>
<feature type="compositionally biased region" description="Basic and acidic residues" evidence="1">
    <location>
        <begin position="97"/>
        <end position="110"/>
    </location>
</feature>
<dbReference type="RefSeq" id="WP_094020982.1">
    <property type="nucleotide sequence ID" value="NZ_FXYF01000005.1"/>
</dbReference>
<dbReference type="InterPro" id="IPR001387">
    <property type="entry name" value="Cro/C1-type_HTH"/>
</dbReference>
<proteinExistence type="predicted"/>
<dbReference type="InterPro" id="IPR010982">
    <property type="entry name" value="Lambda_DNA-bd_dom_sf"/>
</dbReference>
<dbReference type="Gene3D" id="1.10.260.40">
    <property type="entry name" value="lambda repressor-like DNA-binding domains"/>
    <property type="match status" value="1"/>
</dbReference>
<evidence type="ECO:0000259" key="2">
    <source>
        <dbReference type="PROSITE" id="PS50943"/>
    </source>
</evidence>
<dbReference type="CDD" id="cd00093">
    <property type="entry name" value="HTH_XRE"/>
    <property type="match status" value="1"/>
</dbReference>
<dbReference type="GO" id="GO:0003677">
    <property type="term" value="F:DNA binding"/>
    <property type="evidence" value="ECO:0007669"/>
    <property type="project" value="InterPro"/>
</dbReference>
<dbReference type="AlphaFoldDB" id="A0A238KCA5"/>
<dbReference type="SMART" id="SM00530">
    <property type="entry name" value="HTH_XRE"/>
    <property type="match status" value="1"/>
</dbReference>
<organism evidence="3 4">
    <name type="scientific">Maliponia aquimaris</name>
    <dbReference type="NCBI Taxonomy" id="1673631"/>
    <lineage>
        <taxon>Bacteria</taxon>
        <taxon>Pseudomonadati</taxon>
        <taxon>Pseudomonadota</taxon>
        <taxon>Alphaproteobacteria</taxon>
        <taxon>Rhodobacterales</taxon>
        <taxon>Paracoccaceae</taxon>
        <taxon>Maliponia</taxon>
    </lineage>
</organism>
<accession>A0A238KCA5</accession>
<reference evidence="3 4" key="1">
    <citation type="submission" date="2017-05" db="EMBL/GenBank/DDBJ databases">
        <authorList>
            <person name="Song R."/>
            <person name="Chenine A.L."/>
            <person name="Ruprecht R.M."/>
        </authorList>
    </citation>
    <scope>NUCLEOTIDE SEQUENCE [LARGE SCALE GENOMIC DNA]</scope>
    <source>
        <strain evidence="3 4">CECT 8898</strain>
    </source>
</reference>
<protein>
    <submittedName>
        <fullName evidence="3">Helix-turn-helix protein</fullName>
    </submittedName>
</protein>
<evidence type="ECO:0000256" key="1">
    <source>
        <dbReference type="SAM" id="MobiDB-lite"/>
    </source>
</evidence>
<evidence type="ECO:0000313" key="4">
    <source>
        <dbReference type="Proteomes" id="UP000207598"/>
    </source>
</evidence>
<dbReference type="Pfam" id="PF01381">
    <property type="entry name" value="HTH_3"/>
    <property type="match status" value="1"/>
</dbReference>
<sequence>MLHGEDFSRVPIERVSEELGRRINLWRLSRQIKMADMAEEMGVSRPTLQRLLEGGNTSTETLLRALRALGLIGNLDVLVPDISSSPIARLEGGPPLSERKRVASRQEPKSGEAWVWGDEEDSE</sequence>
<dbReference type="PROSITE" id="PS50943">
    <property type="entry name" value="HTH_CROC1"/>
    <property type="match status" value="1"/>
</dbReference>
<name>A0A238KCA5_9RHOB</name>
<feature type="region of interest" description="Disordered" evidence="1">
    <location>
        <begin position="86"/>
        <end position="123"/>
    </location>
</feature>
<feature type="domain" description="HTH cro/C1-type" evidence="2">
    <location>
        <begin position="23"/>
        <end position="78"/>
    </location>
</feature>